<dbReference type="PROSITE" id="PS51078">
    <property type="entry name" value="ICLR_ED"/>
    <property type="match status" value="1"/>
</dbReference>
<evidence type="ECO:0000313" key="7">
    <source>
        <dbReference type="EMBL" id="GAA5228416.1"/>
    </source>
</evidence>
<dbReference type="InterPro" id="IPR050707">
    <property type="entry name" value="HTH_MetabolicPath_Reg"/>
</dbReference>
<dbReference type="EMBL" id="BAABLK010000037">
    <property type="protein sequence ID" value="GAA5228416.1"/>
    <property type="molecule type" value="Genomic_DNA"/>
</dbReference>
<dbReference type="PANTHER" id="PTHR30136:SF24">
    <property type="entry name" value="HTH-TYPE TRANSCRIPTIONAL REPRESSOR ALLR"/>
    <property type="match status" value="1"/>
</dbReference>
<dbReference type="SUPFAM" id="SSF46785">
    <property type="entry name" value="Winged helix' DNA-binding domain"/>
    <property type="match status" value="1"/>
</dbReference>
<gene>
    <name evidence="7" type="ORF">GCM10025778_29500</name>
</gene>
<proteinExistence type="predicted"/>
<dbReference type="Gene3D" id="3.30.450.40">
    <property type="match status" value="1"/>
</dbReference>
<protein>
    <submittedName>
        <fullName evidence="7">IclR family transcriptional regulator</fullName>
    </submittedName>
</protein>
<dbReference type="SMART" id="SM00346">
    <property type="entry name" value="HTH_ICLR"/>
    <property type="match status" value="1"/>
</dbReference>
<dbReference type="Pfam" id="PF01614">
    <property type="entry name" value="IclR_C"/>
    <property type="match status" value="1"/>
</dbReference>
<dbReference type="PANTHER" id="PTHR30136">
    <property type="entry name" value="HELIX-TURN-HELIX TRANSCRIPTIONAL REGULATOR, ICLR FAMILY"/>
    <property type="match status" value="1"/>
</dbReference>
<comment type="caution">
    <text evidence="7">The sequence shown here is derived from an EMBL/GenBank/DDBJ whole genome shotgun (WGS) entry which is preliminary data.</text>
</comment>
<dbReference type="Pfam" id="PF09339">
    <property type="entry name" value="HTH_IclR"/>
    <property type="match status" value="1"/>
</dbReference>
<feature type="compositionally biased region" description="Polar residues" evidence="4">
    <location>
        <begin position="1"/>
        <end position="12"/>
    </location>
</feature>
<dbReference type="InterPro" id="IPR014757">
    <property type="entry name" value="Tscrpt_reg_IclR_C"/>
</dbReference>
<evidence type="ECO:0000313" key="8">
    <source>
        <dbReference type="Proteomes" id="UP001501257"/>
    </source>
</evidence>
<evidence type="ECO:0000256" key="3">
    <source>
        <dbReference type="ARBA" id="ARBA00023163"/>
    </source>
</evidence>
<keyword evidence="1" id="KW-0805">Transcription regulation</keyword>
<accession>A0ABP9TPW5</accession>
<dbReference type="PROSITE" id="PS51077">
    <property type="entry name" value="HTH_ICLR"/>
    <property type="match status" value="1"/>
</dbReference>
<evidence type="ECO:0000259" key="5">
    <source>
        <dbReference type="PROSITE" id="PS51077"/>
    </source>
</evidence>
<feature type="domain" description="HTH iclR-type" evidence="5">
    <location>
        <begin position="29"/>
        <end position="88"/>
    </location>
</feature>
<reference evidence="8" key="1">
    <citation type="journal article" date="2019" name="Int. J. Syst. Evol. Microbiol.">
        <title>The Global Catalogue of Microorganisms (GCM) 10K type strain sequencing project: providing services to taxonomists for standard genome sequencing and annotation.</title>
        <authorList>
            <consortium name="The Broad Institute Genomics Platform"/>
            <consortium name="The Broad Institute Genome Sequencing Center for Infectious Disease"/>
            <person name="Wu L."/>
            <person name="Ma J."/>
        </authorList>
    </citation>
    <scope>NUCLEOTIDE SEQUENCE [LARGE SCALE GENOMIC DNA]</scope>
    <source>
        <strain evidence="8">JCM 18952</strain>
    </source>
</reference>
<sequence length="276" mass="29569">MHTEQQEVTVELNSPPKDADAVAAPPPGTQTLARGLDVLRAVADGATTLGSVSAATGIGKSTTHRLLQLLSARGFLRNTAGSDYSLGSALIELGFHALYQSPVPVIAKPILEELAAKYQDTVHLAVEDEAQVLYVDKVPGTRGAQMRSRVGQRMPLSRTGIGKALLLDTPERWTSTFDRESPVDQVSHSSRQEFLARMEVYALAGIALDLEDNEPGIRCVAAPIRDGSGKIIAAISMSATTPYMPEARMTALKTVMAHTAQQISRKLGYTGRTYGD</sequence>
<evidence type="ECO:0000256" key="1">
    <source>
        <dbReference type="ARBA" id="ARBA00023015"/>
    </source>
</evidence>
<evidence type="ECO:0000259" key="6">
    <source>
        <dbReference type="PROSITE" id="PS51078"/>
    </source>
</evidence>
<feature type="region of interest" description="Disordered" evidence="4">
    <location>
        <begin position="1"/>
        <end position="26"/>
    </location>
</feature>
<evidence type="ECO:0000256" key="2">
    <source>
        <dbReference type="ARBA" id="ARBA00023125"/>
    </source>
</evidence>
<dbReference type="InterPro" id="IPR029016">
    <property type="entry name" value="GAF-like_dom_sf"/>
</dbReference>
<dbReference type="Proteomes" id="UP001501257">
    <property type="component" value="Unassembled WGS sequence"/>
</dbReference>
<dbReference type="InterPro" id="IPR005471">
    <property type="entry name" value="Tscrpt_reg_IclR_N"/>
</dbReference>
<keyword evidence="2" id="KW-0238">DNA-binding</keyword>
<organism evidence="7 8">
    <name type="scientific">Paeniglutamicibacter antarcticus</name>
    <dbReference type="NCBI Taxonomy" id="494023"/>
    <lineage>
        <taxon>Bacteria</taxon>
        <taxon>Bacillati</taxon>
        <taxon>Actinomycetota</taxon>
        <taxon>Actinomycetes</taxon>
        <taxon>Micrococcales</taxon>
        <taxon>Micrococcaceae</taxon>
        <taxon>Paeniglutamicibacter</taxon>
    </lineage>
</organism>
<name>A0ABP9TPW5_9MICC</name>
<feature type="domain" description="IclR-ED" evidence="6">
    <location>
        <begin position="89"/>
        <end position="269"/>
    </location>
</feature>
<dbReference type="Gene3D" id="1.10.10.10">
    <property type="entry name" value="Winged helix-like DNA-binding domain superfamily/Winged helix DNA-binding domain"/>
    <property type="match status" value="1"/>
</dbReference>
<evidence type="ECO:0000256" key="4">
    <source>
        <dbReference type="SAM" id="MobiDB-lite"/>
    </source>
</evidence>
<dbReference type="SUPFAM" id="SSF55781">
    <property type="entry name" value="GAF domain-like"/>
    <property type="match status" value="1"/>
</dbReference>
<dbReference type="InterPro" id="IPR036390">
    <property type="entry name" value="WH_DNA-bd_sf"/>
</dbReference>
<keyword evidence="3" id="KW-0804">Transcription</keyword>
<dbReference type="InterPro" id="IPR036388">
    <property type="entry name" value="WH-like_DNA-bd_sf"/>
</dbReference>
<keyword evidence="8" id="KW-1185">Reference proteome</keyword>